<evidence type="ECO:0000256" key="7">
    <source>
        <dbReference type="SAM" id="Coils"/>
    </source>
</evidence>
<feature type="domain" description="PPIase FKBP-type" evidence="9">
    <location>
        <begin position="266"/>
        <end position="372"/>
    </location>
</feature>
<evidence type="ECO:0000259" key="10">
    <source>
        <dbReference type="PROSITE" id="PS50072"/>
    </source>
</evidence>
<dbReference type="Proteomes" id="UP001549799">
    <property type="component" value="Unassembled WGS sequence"/>
</dbReference>
<dbReference type="SUPFAM" id="SSF54534">
    <property type="entry name" value="FKBP-like"/>
    <property type="match status" value="1"/>
</dbReference>
<dbReference type="InterPro" id="IPR046357">
    <property type="entry name" value="PPIase_dom_sf"/>
</dbReference>
<evidence type="ECO:0000256" key="4">
    <source>
        <dbReference type="ARBA" id="ARBA00023110"/>
    </source>
</evidence>
<dbReference type="Pfam" id="PF00254">
    <property type="entry name" value="FKBP_C"/>
    <property type="match status" value="1"/>
</dbReference>
<dbReference type="InterPro" id="IPR001179">
    <property type="entry name" value="PPIase_FKBP_dom"/>
</dbReference>
<comment type="similarity">
    <text evidence="2">Belongs to the cyclophilin-type PPIase family.</text>
</comment>
<dbReference type="EMBL" id="JBEXAE010000002">
    <property type="protein sequence ID" value="MET6990236.1"/>
    <property type="molecule type" value="Genomic_DNA"/>
</dbReference>
<dbReference type="GO" id="GO:0003755">
    <property type="term" value="F:peptidyl-prolyl cis-trans isomerase activity"/>
    <property type="evidence" value="ECO:0007669"/>
    <property type="project" value="UniProtKB-EC"/>
</dbReference>
<dbReference type="PROSITE" id="PS51257">
    <property type="entry name" value="PROKAR_LIPOPROTEIN"/>
    <property type="match status" value="1"/>
</dbReference>
<keyword evidence="8" id="KW-0732">Signal</keyword>
<evidence type="ECO:0000313" key="11">
    <source>
        <dbReference type="EMBL" id="MET6990236.1"/>
    </source>
</evidence>
<dbReference type="Pfam" id="PF00160">
    <property type="entry name" value="Pro_isomerase"/>
    <property type="match status" value="1"/>
</dbReference>
<evidence type="ECO:0000256" key="2">
    <source>
        <dbReference type="ARBA" id="ARBA00007365"/>
    </source>
</evidence>
<evidence type="ECO:0000256" key="5">
    <source>
        <dbReference type="ARBA" id="ARBA00023235"/>
    </source>
</evidence>
<keyword evidence="4 6" id="KW-0697">Rotamase</keyword>
<dbReference type="InterPro" id="IPR002130">
    <property type="entry name" value="Cyclophilin-type_PPIase_dom"/>
</dbReference>
<feature type="chain" id="PRO_5046868787" description="peptidylprolyl isomerase" evidence="8">
    <location>
        <begin position="25"/>
        <end position="373"/>
    </location>
</feature>
<proteinExistence type="inferred from homology"/>
<feature type="signal peptide" evidence="8">
    <location>
        <begin position="1"/>
        <end position="24"/>
    </location>
</feature>
<name>A0ABV2SSX0_9FLAO</name>
<dbReference type="InterPro" id="IPR044666">
    <property type="entry name" value="Cyclophilin_A-like"/>
</dbReference>
<dbReference type="RefSeq" id="WP_354614625.1">
    <property type="nucleotide sequence ID" value="NZ_JBEXAE010000002.1"/>
</dbReference>
<organism evidence="11 12">
    <name type="scientific">Sediminicola arcticus</name>
    <dbReference type="NCBI Taxonomy" id="1574308"/>
    <lineage>
        <taxon>Bacteria</taxon>
        <taxon>Pseudomonadati</taxon>
        <taxon>Bacteroidota</taxon>
        <taxon>Flavobacteriia</taxon>
        <taxon>Flavobacteriales</taxon>
        <taxon>Flavobacteriaceae</taxon>
        <taxon>Sediminicola</taxon>
    </lineage>
</organism>
<evidence type="ECO:0000259" key="9">
    <source>
        <dbReference type="PROSITE" id="PS50059"/>
    </source>
</evidence>
<evidence type="ECO:0000256" key="3">
    <source>
        <dbReference type="ARBA" id="ARBA00013194"/>
    </source>
</evidence>
<dbReference type="SUPFAM" id="SSF50891">
    <property type="entry name" value="Cyclophilin-like"/>
    <property type="match status" value="1"/>
</dbReference>
<accession>A0ABV2SSX0</accession>
<dbReference type="CDD" id="cd00317">
    <property type="entry name" value="cyclophilin"/>
    <property type="match status" value="1"/>
</dbReference>
<dbReference type="Gene3D" id="2.40.100.10">
    <property type="entry name" value="Cyclophilin-like"/>
    <property type="match status" value="1"/>
</dbReference>
<evidence type="ECO:0000256" key="1">
    <source>
        <dbReference type="ARBA" id="ARBA00000971"/>
    </source>
</evidence>
<dbReference type="PROSITE" id="PS50059">
    <property type="entry name" value="FKBP_PPIASE"/>
    <property type="match status" value="1"/>
</dbReference>
<dbReference type="PROSITE" id="PS00170">
    <property type="entry name" value="CSA_PPIASE_1"/>
    <property type="match status" value="1"/>
</dbReference>
<sequence>MKKTYLLFVVVAIALSSCKSSKHADLGDGIFANIQTNKGDIIIKLESEKTPITVANFVSLAEGTSPFVSDSLKGRKYYDGLVFHRVIKDFMIQGGDPTGTGRGNPGYKFKDEFNDSLTHSKAGILSMANSGPTTNGSQFFITHKETPFLDGRHTVFGKVVVGLDVVDSIANVKTSLEPMTKDRPIEDVVMNKVEIIRNGKEAKKFDAVKIMTDYFAEEEAKVKAMEKMKADFSAEIEKQKAEAETFASGLQIYSIQKGTGESPKIGQQVNVFYAGYLESGELFDSNVEAVAVKYGKFDATRKEEGGYDAMPMDYSPEARLIAGFREGLLSMKVGDKVRLFIPSHLGYGPSGAGNVIPPNSDLVFDLEITGMSE</sequence>
<dbReference type="Gene3D" id="3.10.50.40">
    <property type="match status" value="1"/>
</dbReference>
<keyword evidence="12" id="KW-1185">Reference proteome</keyword>
<comment type="caution">
    <text evidence="11">The sequence shown here is derived from an EMBL/GenBank/DDBJ whole genome shotgun (WGS) entry which is preliminary data.</text>
</comment>
<reference evidence="11 12" key="1">
    <citation type="submission" date="2024-07" db="EMBL/GenBank/DDBJ databases">
        <title>The genome sequence of type strain Sediminicola arcticus GDMCC 1.2805.</title>
        <authorList>
            <person name="Liu Y."/>
        </authorList>
    </citation>
    <scope>NUCLEOTIDE SEQUENCE [LARGE SCALE GENOMIC DNA]</scope>
    <source>
        <strain evidence="11 12">GDMCC 1.2805</strain>
    </source>
</reference>
<keyword evidence="5 6" id="KW-0413">Isomerase</keyword>
<dbReference type="PROSITE" id="PS50072">
    <property type="entry name" value="CSA_PPIASE_2"/>
    <property type="match status" value="1"/>
</dbReference>
<dbReference type="EC" id="5.2.1.8" evidence="3 6"/>
<gene>
    <name evidence="11" type="ORF">ABXZ36_06210</name>
</gene>
<evidence type="ECO:0000256" key="6">
    <source>
        <dbReference type="PROSITE-ProRule" id="PRU00277"/>
    </source>
</evidence>
<feature type="domain" description="PPIase cyclophilin-type" evidence="10">
    <location>
        <begin position="39"/>
        <end position="195"/>
    </location>
</feature>
<comment type="catalytic activity">
    <reaction evidence="1 6">
        <text>[protein]-peptidylproline (omega=180) = [protein]-peptidylproline (omega=0)</text>
        <dbReference type="Rhea" id="RHEA:16237"/>
        <dbReference type="Rhea" id="RHEA-COMP:10747"/>
        <dbReference type="Rhea" id="RHEA-COMP:10748"/>
        <dbReference type="ChEBI" id="CHEBI:83833"/>
        <dbReference type="ChEBI" id="CHEBI:83834"/>
        <dbReference type="EC" id="5.2.1.8"/>
    </reaction>
</comment>
<dbReference type="PRINTS" id="PR00153">
    <property type="entry name" value="CSAPPISMRASE"/>
</dbReference>
<dbReference type="PANTHER" id="PTHR45625:SF4">
    <property type="entry name" value="PEPTIDYLPROLYL ISOMERASE DOMAIN AND WD REPEAT-CONTAINING PROTEIN 1"/>
    <property type="match status" value="1"/>
</dbReference>
<evidence type="ECO:0000313" key="12">
    <source>
        <dbReference type="Proteomes" id="UP001549799"/>
    </source>
</evidence>
<keyword evidence="7" id="KW-0175">Coiled coil</keyword>
<dbReference type="InterPro" id="IPR029000">
    <property type="entry name" value="Cyclophilin-like_dom_sf"/>
</dbReference>
<feature type="coiled-coil region" evidence="7">
    <location>
        <begin position="215"/>
        <end position="242"/>
    </location>
</feature>
<evidence type="ECO:0000256" key="8">
    <source>
        <dbReference type="SAM" id="SignalP"/>
    </source>
</evidence>
<protein>
    <recommendedName>
        <fullName evidence="3 6">peptidylprolyl isomerase</fullName>
        <ecNumber evidence="3 6">5.2.1.8</ecNumber>
    </recommendedName>
</protein>
<dbReference type="InterPro" id="IPR020892">
    <property type="entry name" value="Cyclophilin-type_PPIase_CS"/>
</dbReference>
<dbReference type="PANTHER" id="PTHR45625">
    <property type="entry name" value="PEPTIDYL-PROLYL CIS-TRANS ISOMERASE-RELATED"/>
    <property type="match status" value="1"/>
</dbReference>